<proteinExistence type="predicted"/>
<sequence length="165" mass="18164">MILLAATSLFAARNIDVDLSLMGELNSLSLNVRDNKNSDAKLTFNINLDVRGNIYFDGENGMFIELGYNMEEGDAITIAAGYAYKLPVESLDLALQVGPHFIVKGKNCDFGFDLDADFIYSMTKTIFLTFGAGIDLNFLTFGQQKASTYFDMTLAAPRFGLGFSF</sequence>
<reference evidence="1" key="2">
    <citation type="submission" date="2021-04" db="EMBL/GenBank/DDBJ databases">
        <authorList>
            <person name="Gilroy R."/>
        </authorList>
    </citation>
    <scope>NUCLEOTIDE SEQUENCE</scope>
    <source>
        <strain evidence="1">Gambia11-129</strain>
    </source>
</reference>
<protein>
    <submittedName>
        <fullName evidence="1">Uncharacterized protein</fullName>
    </submittedName>
</protein>
<accession>A0A9D1TNF3</accession>
<dbReference type="AlphaFoldDB" id="A0A9D1TNF3"/>
<comment type="caution">
    <text evidence="1">The sequence shown here is derived from an EMBL/GenBank/DDBJ whole genome shotgun (WGS) entry which is preliminary data.</text>
</comment>
<organism evidence="1 2">
    <name type="scientific">Candidatus Ornithospirochaeta avicola</name>
    <dbReference type="NCBI Taxonomy" id="2840896"/>
    <lineage>
        <taxon>Bacteria</taxon>
        <taxon>Pseudomonadati</taxon>
        <taxon>Spirochaetota</taxon>
        <taxon>Spirochaetia</taxon>
        <taxon>Spirochaetales</taxon>
        <taxon>Spirochaetaceae</taxon>
        <taxon>Spirochaetaceae incertae sedis</taxon>
        <taxon>Candidatus Ornithospirochaeta</taxon>
    </lineage>
</organism>
<dbReference type="EMBL" id="DXHU01000023">
    <property type="protein sequence ID" value="HIV99537.1"/>
    <property type="molecule type" value="Genomic_DNA"/>
</dbReference>
<evidence type="ECO:0000313" key="2">
    <source>
        <dbReference type="Proteomes" id="UP000823936"/>
    </source>
</evidence>
<dbReference type="Proteomes" id="UP000823936">
    <property type="component" value="Unassembled WGS sequence"/>
</dbReference>
<evidence type="ECO:0000313" key="1">
    <source>
        <dbReference type="EMBL" id="HIV99537.1"/>
    </source>
</evidence>
<gene>
    <name evidence="1" type="ORF">IAB12_07165</name>
</gene>
<reference evidence="1" key="1">
    <citation type="journal article" date="2021" name="PeerJ">
        <title>Extensive microbial diversity within the chicken gut microbiome revealed by metagenomics and culture.</title>
        <authorList>
            <person name="Gilroy R."/>
            <person name="Ravi A."/>
            <person name="Getino M."/>
            <person name="Pursley I."/>
            <person name="Horton D.L."/>
            <person name="Alikhan N.F."/>
            <person name="Baker D."/>
            <person name="Gharbi K."/>
            <person name="Hall N."/>
            <person name="Watson M."/>
            <person name="Adriaenssens E.M."/>
            <person name="Foster-Nyarko E."/>
            <person name="Jarju S."/>
            <person name="Secka A."/>
            <person name="Antonio M."/>
            <person name="Oren A."/>
            <person name="Chaudhuri R.R."/>
            <person name="La Ragione R."/>
            <person name="Hildebrand F."/>
            <person name="Pallen M.J."/>
        </authorList>
    </citation>
    <scope>NUCLEOTIDE SEQUENCE</scope>
    <source>
        <strain evidence="1">Gambia11-129</strain>
    </source>
</reference>
<name>A0A9D1TNF3_9SPIO</name>